<dbReference type="OrthoDB" id="1928232at2"/>
<feature type="domain" description="Large ribosomal subunit protein bL25 L25" evidence="3">
    <location>
        <begin position="4"/>
        <end position="88"/>
    </location>
</feature>
<dbReference type="AlphaFoldDB" id="A0A1M4WG40"/>
<dbReference type="EMBL" id="FQVM01000012">
    <property type="protein sequence ID" value="SHE80261.1"/>
    <property type="molecule type" value="Genomic_DNA"/>
</dbReference>
<keyword evidence="1 4" id="KW-0689">Ribosomal protein</keyword>
<dbReference type="Pfam" id="PF01386">
    <property type="entry name" value="Ribosomal_L25p"/>
    <property type="match status" value="1"/>
</dbReference>
<dbReference type="CDD" id="cd00495">
    <property type="entry name" value="Ribosomal_L25_TL5_CTC"/>
    <property type="match status" value="1"/>
</dbReference>
<dbReference type="InterPro" id="IPR020056">
    <property type="entry name" value="Rbsml_bL25/Gln-tRNA_synth_N"/>
</dbReference>
<dbReference type="GO" id="GO:0006412">
    <property type="term" value="P:translation"/>
    <property type="evidence" value="ECO:0007669"/>
    <property type="project" value="InterPro"/>
</dbReference>
<dbReference type="Proteomes" id="UP000184035">
    <property type="component" value="Unassembled WGS sequence"/>
</dbReference>
<dbReference type="STRING" id="1533.SAMN05443638_11231"/>
<dbReference type="Gene3D" id="2.40.240.10">
    <property type="entry name" value="Ribosomal Protein L25, Chain P"/>
    <property type="match status" value="1"/>
</dbReference>
<reference evidence="4 5" key="1">
    <citation type="submission" date="2016-11" db="EMBL/GenBank/DDBJ databases">
        <authorList>
            <person name="Jaros S."/>
            <person name="Januszkiewicz K."/>
            <person name="Wedrychowicz H."/>
        </authorList>
    </citation>
    <scope>NUCLEOTIDE SEQUENCE [LARGE SCALE GENOMIC DNA]</scope>
    <source>
        <strain evidence="4 5">DSM 2631</strain>
    </source>
</reference>
<evidence type="ECO:0000256" key="1">
    <source>
        <dbReference type="ARBA" id="ARBA00022980"/>
    </source>
</evidence>
<sequence>MRSLDAKLRDLKIKTRKFRNKGLCTGMVRRLDGNFTPIYLKGNEVDKFLRRNGDYAKLIINVEGTNINTKIVEVQRHIINHNAINLDFHEI</sequence>
<gene>
    <name evidence="4" type="ORF">SAMN05443638_11231</name>
</gene>
<protein>
    <submittedName>
        <fullName evidence="4">Ribosomal protein L25 (General stress protein Ctc)</fullName>
    </submittedName>
</protein>
<keyword evidence="2" id="KW-0687">Ribonucleoprotein</keyword>
<dbReference type="GO" id="GO:0003735">
    <property type="term" value="F:structural constituent of ribosome"/>
    <property type="evidence" value="ECO:0007669"/>
    <property type="project" value="InterPro"/>
</dbReference>
<evidence type="ECO:0000259" key="3">
    <source>
        <dbReference type="Pfam" id="PF01386"/>
    </source>
</evidence>
<dbReference type="RefSeq" id="WP_072895700.1">
    <property type="nucleotide sequence ID" value="NZ_FQVM01000012.1"/>
</dbReference>
<evidence type="ECO:0000313" key="4">
    <source>
        <dbReference type="EMBL" id="SHE80261.1"/>
    </source>
</evidence>
<dbReference type="InterPro" id="IPR029751">
    <property type="entry name" value="Ribosomal_L25_dom"/>
</dbReference>
<accession>A0A1M4WG40</accession>
<dbReference type="GO" id="GO:0005840">
    <property type="term" value="C:ribosome"/>
    <property type="evidence" value="ECO:0007669"/>
    <property type="project" value="UniProtKB-KW"/>
</dbReference>
<evidence type="ECO:0000313" key="5">
    <source>
        <dbReference type="Proteomes" id="UP000184035"/>
    </source>
</evidence>
<name>A0A1M4WG40_9CLOT</name>
<keyword evidence="5" id="KW-1185">Reference proteome</keyword>
<dbReference type="GO" id="GO:1990904">
    <property type="term" value="C:ribonucleoprotein complex"/>
    <property type="evidence" value="ECO:0007669"/>
    <property type="project" value="UniProtKB-KW"/>
</dbReference>
<evidence type="ECO:0000256" key="2">
    <source>
        <dbReference type="ARBA" id="ARBA00023274"/>
    </source>
</evidence>
<proteinExistence type="predicted"/>
<dbReference type="InterPro" id="IPR011035">
    <property type="entry name" value="Ribosomal_bL25/Gln-tRNA_synth"/>
</dbReference>
<organism evidence="4 5">
    <name type="scientific">Clostridium fallax</name>
    <dbReference type="NCBI Taxonomy" id="1533"/>
    <lineage>
        <taxon>Bacteria</taxon>
        <taxon>Bacillati</taxon>
        <taxon>Bacillota</taxon>
        <taxon>Clostridia</taxon>
        <taxon>Eubacteriales</taxon>
        <taxon>Clostridiaceae</taxon>
        <taxon>Clostridium</taxon>
    </lineage>
</organism>
<dbReference type="SUPFAM" id="SSF50715">
    <property type="entry name" value="Ribosomal protein L25-like"/>
    <property type="match status" value="1"/>
</dbReference>